<evidence type="ECO:0000313" key="2">
    <source>
        <dbReference type="Proteomes" id="UP000479710"/>
    </source>
</evidence>
<accession>A0A6G1CPE4</accession>
<evidence type="ECO:0000313" key="1">
    <source>
        <dbReference type="EMBL" id="KAF0901931.1"/>
    </source>
</evidence>
<protein>
    <submittedName>
        <fullName evidence="1">Uncharacterized protein</fullName>
    </submittedName>
</protein>
<name>A0A6G1CPE4_9ORYZ</name>
<reference evidence="1 2" key="1">
    <citation type="submission" date="2019-11" db="EMBL/GenBank/DDBJ databases">
        <title>Whole genome sequence of Oryza granulata.</title>
        <authorList>
            <person name="Li W."/>
        </authorList>
    </citation>
    <scope>NUCLEOTIDE SEQUENCE [LARGE SCALE GENOMIC DNA]</scope>
    <source>
        <strain evidence="2">cv. Menghai</strain>
        <tissue evidence="1">Leaf</tissue>
    </source>
</reference>
<dbReference type="AlphaFoldDB" id="A0A6G1CPE4"/>
<comment type="caution">
    <text evidence="1">The sequence shown here is derived from an EMBL/GenBank/DDBJ whole genome shotgun (WGS) entry which is preliminary data.</text>
</comment>
<dbReference type="EMBL" id="SPHZ02000008">
    <property type="protein sequence ID" value="KAF0901931.1"/>
    <property type="molecule type" value="Genomic_DNA"/>
</dbReference>
<dbReference type="Proteomes" id="UP000479710">
    <property type="component" value="Unassembled WGS sequence"/>
</dbReference>
<gene>
    <name evidence="1" type="ORF">E2562_011770</name>
</gene>
<organism evidence="1 2">
    <name type="scientific">Oryza meyeriana var. granulata</name>
    <dbReference type="NCBI Taxonomy" id="110450"/>
    <lineage>
        <taxon>Eukaryota</taxon>
        <taxon>Viridiplantae</taxon>
        <taxon>Streptophyta</taxon>
        <taxon>Embryophyta</taxon>
        <taxon>Tracheophyta</taxon>
        <taxon>Spermatophyta</taxon>
        <taxon>Magnoliopsida</taxon>
        <taxon>Liliopsida</taxon>
        <taxon>Poales</taxon>
        <taxon>Poaceae</taxon>
        <taxon>BOP clade</taxon>
        <taxon>Oryzoideae</taxon>
        <taxon>Oryzeae</taxon>
        <taxon>Oryzinae</taxon>
        <taxon>Oryza</taxon>
        <taxon>Oryza meyeriana</taxon>
    </lineage>
</organism>
<proteinExistence type="predicted"/>
<keyword evidence="2" id="KW-1185">Reference proteome</keyword>
<sequence>MPTSAHTEVRAAAFDEHVTVDSQRTAFSSDERASFSATFTDRNAVKRFLSRNGGAGIGSWDDAIQSLIHCSTNSKNEFFHQSSFPPSTDERTSSSATFADRSTVERVGFTPSTDEPAAAFDERDCTTPVSATFANRGTVTTLTKKQRLQALKHHV</sequence>